<name>A0A1M7HTR1_9ACTN</name>
<feature type="compositionally biased region" description="Gly residues" evidence="1">
    <location>
        <begin position="8"/>
        <end position="17"/>
    </location>
</feature>
<dbReference type="Pfam" id="PF26136">
    <property type="entry name" value="SCO6045_C"/>
    <property type="match status" value="1"/>
</dbReference>
<reference evidence="3 4" key="1">
    <citation type="submission" date="2016-11" db="EMBL/GenBank/DDBJ databases">
        <authorList>
            <person name="Jaros S."/>
            <person name="Januszkiewicz K."/>
            <person name="Wedrychowicz H."/>
        </authorList>
    </citation>
    <scope>NUCLEOTIDE SEQUENCE [LARGE SCALE GENOMIC DNA]</scope>
    <source>
        <strain evidence="3 4">DSM 46144</strain>
    </source>
</reference>
<dbReference type="InterPro" id="IPR058711">
    <property type="entry name" value="SCO6045-like_C"/>
</dbReference>
<dbReference type="AlphaFoldDB" id="A0A1M7HTR1"/>
<evidence type="ECO:0000259" key="2">
    <source>
        <dbReference type="Pfam" id="PF26136"/>
    </source>
</evidence>
<dbReference type="EMBL" id="FRCS01000001">
    <property type="protein sequence ID" value="SHM31874.1"/>
    <property type="molecule type" value="Genomic_DNA"/>
</dbReference>
<dbReference type="Proteomes" id="UP000184440">
    <property type="component" value="Unassembled WGS sequence"/>
</dbReference>
<sequence>MNEPAAGAEGGNAGAGAPGRRAGAASAGAASAGAASAGAASAGAASAGAASAGAAARAGGAAELAAAQAALVAALVGGGELPPGFDADRVGAARRALLRKRAGEVARAWPLLAASLGAAFTPRFVQWAAGRPPSGSFADGLAFAHSLRDAGELPPLAAEELAQRAPRPAKPRRRFWRRGT</sequence>
<dbReference type="STRING" id="134849.SAMN05443668_101289"/>
<feature type="compositionally biased region" description="Basic residues" evidence="1">
    <location>
        <begin position="167"/>
        <end position="180"/>
    </location>
</feature>
<feature type="domain" description="SCO6045-like C-terminal" evidence="2">
    <location>
        <begin position="65"/>
        <end position="148"/>
    </location>
</feature>
<evidence type="ECO:0000256" key="1">
    <source>
        <dbReference type="SAM" id="MobiDB-lite"/>
    </source>
</evidence>
<evidence type="ECO:0000313" key="4">
    <source>
        <dbReference type="Proteomes" id="UP000184440"/>
    </source>
</evidence>
<proteinExistence type="predicted"/>
<feature type="region of interest" description="Disordered" evidence="1">
    <location>
        <begin position="159"/>
        <end position="180"/>
    </location>
</feature>
<evidence type="ECO:0000313" key="3">
    <source>
        <dbReference type="EMBL" id="SHM31874.1"/>
    </source>
</evidence>
<gene>
    <name evidence="3" type="ORF">SAMN05443668_101289</name>
</gene>
<keyword evidence="4" id="KW-1185">Reference proteome</keyword>
<feature type="region of interest" description="Disordered" evidence="1">
    <location>
        <begin position="1"/>
        <end position="23"/>
    </location>
</feature>
<organism evidence="3 4">
    <name type="scientific">Cryptosporangium aurantiacum</name>
    <dbReference type="NCBI Taxonomy" id="134849"/>
    <lineage>
        <taxon>Bacteria</taxon>
        <taxon>Bacillati</taxon>
        <taxon>Actinomycetota</taxon>
        <taxon>Actinomycetes</taxon>
        <taxon>Cryptosporangiales</taxon>
        <taxon>Cryptosporangiaceae</taxon>
        <taxon>Cryptosporangium</taxon>
    </lineage>
</organism>
<dbReference type="OrthoDB" id="4467560at2"/>
<dbReference type="RefSeq" id="WP_073250626.1">
    <property type="nucleotide sequence ID" value="NZ_FRCS01000001.1"/>
</dbReference>
<accession>A0A1M7HTR1</accession>
<protein>
    <recommendedName>
        <fullName evidence="2">SCO6045-like C-terminal domain-containing protein</fullName>
    </recommendedName>
</protein>